<evidence type="ECO:0000313" key="8">
    <source>
        <dbReference type="EMBL" id="PQP93453.1"/>
    </source>
</evidence>
<name>A0A314XQ36_PRUYE</name>
<protein>
    <submittedName>
        <fullName evidence="8">Uncharacterized protein</fullName>
    </submittedName>
</protein>
<comment type="caution">
    <text evidence="8">The sequence shown here is derived from an EMBL/GenBank/DDBJ whole genome shotgun (WGS) entry which is preliminary data.</text>
</comment>
<keyword evidence="5" id="KW-0539">Nucleus</keyword>
<gene>
    <name evidence="8" type="ORF">Pyn_11152</name>
</gene>
<sequence>MNISPSQCNSGCESGWTHYLDQSYFSQSQFQRAGGIADYEGAKTEMEEEEEEDLSMVSDASSGPPHYHDLDEDCLYENGCSFSVSWGSKLGKKSKKKGKESGREQHLDDTASSPVLNYSKKKLSTLSKDESSMQNVLGYSEGFSATHMKGKSALLQHFGFLKSSLAKSPASQKPGDFQGGSWEWEETRKR</sequence>
<feature type="compositionally biased region" description="Basic and acidic residues" evidence="7">
    <location>
        <begin position="99"/>
        <end position="109"/>
    </location>
</feature>
<feature type="region of interest" description="Disordered" evidence="7">
    <location>
        <begin position="84"/>
        <end position="115"/>
    </location>
</feature>
<accession>A0A314XQ36</accession>
<evidence type="ECO:0000256" key="1">
    <source>
        <dbReference type="ARBA" id="ARBA00004496"/>
    </source>
</evidence>
<dbReference type="AlphaFoldDB" id="A0A314XQ36"/>
<dbReference type="InterPro" id="IPR044670">
    <property type="entry name" value="SOFL"/>
</dbReference>
<dbReference type="OrthoDB" id="759087at2759"/>
<dbReference type="PANTHER" id="PTHR33347">
    <property type="entry name" value="OSJNBA0091C07.3 PROTEIN"/>
    <property type="match status" value="1"/>
</dbReference>
<evidence type="ECO:0000256" key="3">
    <source>
        <dbReference type="ARBA" id="ARBA00022712"/>
    </source>
</evidence>
<evidence type="ECO:0000256" key="7">
    <source>
        <dbReference type="SAM" id="MobiDB-lite"/>
    </source>
</evidence>
<evidence type="ECO:0000313" key="9">
    <source>
        <dbReference type="Proteomes" id="UP000250321"/>
    </source>
</evidence>
<comment type="subcellular location">
    <subcellularLocation>
        <location evidence="1">Cytoplasm</location>
    </subcellularLocation>
</comment>
<evidence type="ECO:0000256" key="6">
    <source>
        <dbReference type="ARBA" id="ARBA00024199"/>
    </source>
</evidence>
<keyword evidence="4" id="KW-0932">Cytokinin signaling pathway</keyword>
<comment type="similarity">
    <text evidence="6">Belongs to the SOFL plant protein family.</text>
</comment>
<organism evidence="8 9">
    <name type="scientific">Prunus yedoensis var. nudiflora</name>
    <dbReference type="NCBI Taxonomy" id="2094558"/>
    <lineage>
        <taxon>Eukaryota</taxon>
        <taxon>Viridiplantae</taxon>
        <taxon>Streptophyta</taxon>
        <taxon>Embryophyta</taxon>
        <taxon>Tracheophyta</taxon>
        <taxon>Spermatophyta</taxon>
        <taxon>Magnoliopsida</taxon>
        <taxon>eudicotyledons</taxon>
        <taxon>Gunneridae</taxon>
        <taxon>Pentapetalae</taxon>
        <taxon>rosids</taxon>
        <taxon>fabids</taxon>
        <taxon>Rosales</taxon>
        <taxon>Rosaceae</taxon>
        <taxon>Amygdaloideae</taxon>
        <taxon>Amygdaleae</taxon>
        <taxon>Prunus</taxon>
    </lineage>
</organism>
<dbReference type="GO" id="GO:0009691">
    <property type="term" value="P:cytokinin biosynthetic process"/>
    <property type="evidence" value="ECO:0007669"/>
    <property type="project" value="UniProtKB-KW"/>
</dbReference>
<keyword evidence="3" id="KW-0203">Cytokinin biosynthesis</keyword>
<dbReference type="EMBL" id="PJQY01002458">
    <property type="protein sequence ID" value="PQP93453.1"/>
    <property type="molecule type" value="Genomic_DNA"/>
</dbReference>
<dbReference type="STRING" id="2094558.A0A314XQ36"/>
<dbReference type="GO" id="GO:0005737">
    <property type="term" value="C:cytoplasm"/>
    <property type="evidence" value="ECO:0007669"/>
    <property type="project" value="UniProtKB-SubCell"/>
</dbReference>
<keyword evidence="2" id="KW-0963">Cytoplasm</keyword>
<dbReference type="GO" id="GO:0009736">
    <property type="term" value="P:cytokinin-activated signaling pathway"/>
    <property type="evidence" value="ECO:0007669"/>
    <property type="project" value="UniProtKB-KW"/>
</dbReference>
<feature type="region of interest" description="Disordered" evidence="7">
    <location>
        <begin position="39"/>
        <end position="65"/>
    </location>
</feature>
<proteinExistence type="inferred from homology"/>
<evidence type="ECO:0000256" key="5">
    <source>
        <dbReference type="ARBA" id="ARBA00023242"/>
    </source>
</evidence>
<dbReference type="Proteomes" id="UP000250321">
    <property type="component" value="Unassembled WGS sequence"/>
</dbReference>
<evidence type="ECO:0000256" key="2">
    <source>
        <dbReference type="ARBA" id="ARBA00022490"/>
    </source>
</evidence>
<keyword evidence="9" id="KW-1185">Reference proteome</keyword>
<dbReference type="PANTHER" id="PTHR33347:SF34">
    <property type="entry name" value="PROTEIN SOB FIVE-LIKE 6"/>
    <property type="match status" value="1"/>
</dbReference>
<reference evidence="8 9" key="1">
    <citation type="submission" date="2018-02" db="EMBL/GenBank/DDBJ databases">
        <title>Draft genome of wild Prunus yedoensis var. nudiflora.</title>
        <authorList>
            <person name="Baek S."/>
            <person name="Kim J.-H."/>
            <person name="Choi K."/>
            <person name="Kim G.-B."/>
            <person name="Cho A."/>
            <person name="Jang H."/>
            <person name="Shin C.-H."/>
            <person name="Yu H.-J."/>
            <person name="Mun J.-H."/>
        </authorList>
    </citation>
    <scope>NUCLEOTIDE SEQUENCE [LARGE SCALE GENOMIC DNA]</scope>
    <source>
        <strain evidence="9">cv. Jeju island</strain>
        <tissue evidence="8">Leaf</tissue>
    </source>
</reference>
<evidence type="ECO:0000256" key="4">
    <source>
        <dbReference type="ARBA" id="ARBA00022864"/>
    </source>
</evidence>
<feature type="region of interest" description="Disordered" evidence="7">
    <location>
        <begin position="166"/>
        <end position="190"/>
    </location>
</feature>